<dbReference type="Pfam" id="PF02624">
    <property type="entry name" value="YcaO"/>
    <property type="match status" value="1"/>
</dbReference>
<evidence type="ECO:0000259" key="1">
    <source>
        <dbReference type="PROSITE" id="PS51664"/>
    </source>
</evidence>
<dbReference type="RefSeq" id="WP_138048768.1">
    <property type="nucleotide sequence ID" value="NZ_VBZC01000045.1"/>
</dbReference>
<dbReference type="NCBIfam" id="TIGR03882">
    <property type="entry name" value="cyclo_dehyd_2"/>
    <property type="match status" value="1"/>
</dbReference>
<dbReference type="InterPro" id="IPR003776">
    <property type="entry name" value="YcaO-like_dom"/>
</dbReference>
<accession>A0A5R9FE60</accession>
<dbReference type="PANTHER" id="PTHR37809">
    <property type="entry name" value="RIBOSOMAL PROTEIN S12 METHYLTHIOTRANSFERASE ACCESSORY FACTOR YCAO"/>
    <property type="match status" value="1"/>
</dbReference>
<reference evidence="2 3" key="1">
    <citation type="submission" date="2019-05" db="EMBL/GenBank/DDBJ databases">
        <title>Streptomyces sp. NEAU-C151, a novel actinomycete isolated from soil.</title>
        <authorList>
            <person name="Han L."/>
            <person name="Jiang H."/>
        </authorList>
    </citation>
    <scope>NUCLEOTIDE SEQUENCE [LARGE SCALE GENOMIC DNA]</scope>
    <source>
        <strain evidence="2 3">NEAU-C151</strain>
    </source>
</reference>
<dbReference type="PROSITE" id="PS51664">
    <property type="entry name" value="YCAO"/>
    <property type="match status" value="1"/>
</dbReference>
<gene>
    <name evidence="2" type="ORF">FE633_32535</name>
</gene>
<proteinExistence type="predicted"/>
<dbReference type="Proteomes" id="UP000305906">
    <property type="component" value="Unassembled WGS sequence"/>
</dbReference>
<dbReference type="NCBIfam" id="TIGR03604">
    <property type="entry name" value="TOMM_cyclo_SagD"/>
    <property type="match status" value="1"/>
</dbReference>
<evidence type="ECO:0000313" key="3">
    <source>
        <dbReference type="Proteomes" id="UP000305906"/>
    </source>
</evidence>
<feature type="domain" description="YcaO" evidence="1">
    <location>
        <begin position="260"/>
        <end position="652"/>
    </location>
</feature>
<dbReference type="InterPro" id="IPR027624">
    <property type="entry name" value="TOMM_cyclo_SagD"/>
</dbReference>
<dbReference type="Gene3D" id="3.30.1330.230">
    <property type="match status" value="1"/>
</dbReference>
<dbReference type="AlphaFoldDB" id="A0A5R9FE60"/>
<evidence type="ECO:0000313" key="2">
    <source>
        <dbReference type="EMBL" id="TLS42107.1"/>
    </source>
</evidence>
<dbReference type="Gene3D" id="3.30.160.660">
    <property type="match status" value="1"/>
</dbReference>
<dbReference type="EMBL" id="VBZC01000045">
    <property type="protein sequence ID" value="TLS42107.1"/>
    <property type="molecule type" value="Genomic_DNA"/>
</dbReference>
<keyword evidence="3" id="KW-1185">Reference proteome</keyword>
<organism evidence="2 3">
    <name type="scientific">Streptomyces montanus</name>
    <dbReference type="NCBI Taxonomy" id="2580423"/>
    <lineage>
        <taxon>Bacteria</taxon>
        <taxon>Bacillati</taxon>
        <taxon>Actinomycetota</taxon>
        <taxon>Actinomycetes</taxon>
        <taxon>Kitasatosporales</taxon>
        <taxon>Streptomycetaceae</taxon>
        <taxon>Streptomyces</taxon>
    </lineage>
</organism>
<dbReference type="Gene3D" id="3.30.40.250">
    <property type="match status" value="1"/>
</dbReference>
<protein>
    <submittedName>
        <fullName evidence="2">TOMM leader peptide-binding protein</fullName>
    </submittedName>
</protein>
<dbReference type="InterPro" id="IPR022291">
    <property type="entry name" value="Bacteriocin_synth_cyclodeHase"/>
</dbReference>
<comment type="caution">
    <text evidence="2">The sequence shown here is derived from an EMBL/GenBank/DDBJ whole genome shotgun (WGS) entry which is preliminary data.</text>
</comment>
<sequence length="652" mass="71141">MNDVTPVVGLLGDGLLRDAVEVWLDKKVRLRDAADLPQDEHDGLVALVLLSDSWTDAPLNSHPGIQVPVLPVTAELGHVVVGPLTSPGTAGCWTCADMRRRRNHPGRYAVVDRNRDALARSPAPWLTPFSTDAVAALVADEITALASGAAPRSAAAFLRVSLEDLAVRTHLVLPEPLCSVCGELPEDTAARGLLTLYPRPKPRPEAFRIRNATDEHQALLRLFVDSEAGLIREVSTGDEGGLPVARAPLPIRGHTAEESGWGRSDSYRAGAATAVLEAVERWGGLQAGGKRTAVRATYREVRETAVDPRTLGLYTPERYQIPDFPFTPFHEDLPMHWVWAHSFARNEPVLLPESYAYYGAHVLRPDEPRLAYEISNGCALGSCLEEAILYGLLEVAERDAFLIAWYARRQVARIDLASARDPRVRMLAAHLEEETSRTITVLDTTVEQGLPCVWAIAVDRTNDGDRARAVCAGGSHLVPERAVLNALCELGPILASVDRSYAQHRRRVTAMAADSSLVQTMGDHSLVYADPSVFCRLEFLFSSPERRSLEAMAARSIPISADDLTKDVRHAIDRYLRTGLDVLVVDQTTLEQRAGGLACVKVVVPGTAPMTFGHEMRRVDGLSRLFDVPRLLGDPAPPSTVAGLNPFPHPFP</sequence>
<name>A0A5R9FE60_9ACTN</name>
<dbReference type="Gene3D" id="3.40.50.720">
    <property type="entry name" value="NAD(P)-binding Rossmann-like Domain"/>
    <property type="match status" value="1"/>
</dbReference>
<dbReference type="PANTHER" id="PTHR37809:SF1">
    <property type="entry name" value="RIBOSOMAL PROTEIN S12 METHYLTHIOTRANSFERASE ACCESSORY FACTOR YCAO"/>
    <property type="match status" value="1"/>
</dbReference>